<evidence type="ECO:0000256" key="1">
    <source>
        <dbReference type="ARBA" id="ARBA00022679"/>
    </source>
</evidence>
<dbReference type="EC" id="2.3.1.-" evidence="4"/>
<evidence type="ECO:0000256" key="2">
    <source>
        <dbReference type="ARBA" id="ARBA00023315"/>
    </source>
</evidence>
<evidence type="ECO:0000313" key="5">
    <source>
        <dbReference type="Proteomes" id="UP001596470"/>
    </source>
</evidence>
<dbReference type="CDD" id="cd04301">
    <property type="entry name" value="NAT_SF"/>
    <property type="match status" value="1"/>
</dbReference>
<organism evidence="4 5">
    <name type="scientific">Glycomyces mayteni</name>
    <dbReference type="NCBI Taxonomy" id="543887"/>
    <lineage>
        <taxon>Bacteria</taxon>
        <taxon>Bacillati</taxon>
        <taxon>Actinomycetota</taxon>
        <taxon>Actinomycetes</taxon>
        <taxon>Glycomycetales</taxon>
        <taxon>Glycomycetaceae</taxon>
        <taxon>Glycomyces</taxon>
    </lineage>
</organism>
<feature type="domain" description="N-acetyltransferase" evidence="3">
    <location>
        <begin position="200"/>
        <end position="343"/>
    </location>
</feature>
<protein>
    <submittedName>
        <fullName evidence="4">GNAT family N-acetyltransferase</fullName>
        <ecNumber evidence="4">2.3.1.-</ecNumber>
    </submittedName>
</protein>
<accession>A0ABW2D482</accession>
<keyword evidence="2 4" id="KW-0012">Acyltransferase</keyword>
<comment type="caution">
    <text evidence="4">The sequence shown here is derived from an EMBL/GenBank/DDBJ whole genome shotgun (WGS) entry which is preliminary data.</text>
</comment>
<dbReference type="Proteomes" id="UP001596470">
    <property type="component" value="Unassembled WGS sequence"/>
</dbReference>
<sequence>MTFQTRARRVRNPDLPMGQRYTALRCALEEYRQIGFHASWAFLTGTDGRAELDAETLVRALDRLEASRNARIAENAVFARRRAEAKRAGRREPEAEEARYRRGRRWPGPDALEASRFAVAFEWRRIGPGARDRLAPLHRHLEQVVAAFLDGPFDRAERQLLAQMSGDLAAIRRELHDLGLRSPALNAWRVQEIISLDTFPLVRRGWGGDVEDVARIFWATRSGMAYLPALYTREQTDWWVREVMVPQSEVLVAEHRGVPVGFAALEGDLLAHLYIEPGAQGRGIGEALLDRAKRRRRTLDLRVFAANTGARAFYARHGFSEINADDGSGNEEGLPDLLLRWRR</sequence>
<reference evidence="5" key="1">
    <citation type="journal article" date="2019" name="Int. J. Syst. Evol. Microbiol.">
        <title>The Global Catalogue of Microorganisms (GCM) 10K type strain sequencing project: providing services to taxonomists for standard genome sequencing and annotation.</title>
        <authorList>
            <consortium name="The Broad Institute Genomics Platform"/>
            <consortium name="The Broad Institute Genome Sequencing Center for Infectious Disease"/>
            <person name="Wu L."/>
            <person name="Ma J."/>
        </authorList>
    </citation>
    <scope>NUCLEOTIDE SEQUENCE [LARGE SCALE GENOMIC DNA]</scope>
    <source>
        <strain evidence="5">KACC 12634</strain>
    </source>
</reference>
<dbReference type="Gene3D" id="3.40.630.30">
    <property type="match status" value="1"/>
</dbReference>
<dbReference type="EMBL" id="JBHSYS010000001">
    <property type="protein sequence ID" value="MFC6956300.1"/>
    <property type="molecule type" value="Genomic_DNA"/>
</dbReference>
<dbReference type="PANTHER" id="PTHR43800">
    <property type="entry name" value="PEPTIDYL-LYSINE N-ACETYLTRANSFERASE YJAB"/>
    <property type="match status" value="1"/>
</dbReference>
<dbReference type="RefSeq" id="WP_382354038.1">
    <property type="nucleotide sequence ID" value="NZ_JBHMBP010000004.1"/>
</dbReference>
<proteinExistence type="predicted"/>
<name>A0ABW2D482_9ACTN</name>
<dbReference type="InterPro" id="IPR000182">
    <property type="entry name" value="GNAT_dom"/>
</dbReference>
<dbReference type="SUPFAM" id="SSF55729">
    <property type="entry name" value="Acyl-CoA N-acyltransferases (Nat)"/>
    <property type="match status" value="1"/>
</dbReference>
<dbReference type="InterPro" id="IPR016181">
    <property type="entry name" value="Acyl_CoA_acyltransferase"/>
</dbReference>
<dbReference type="GO" id="GO:0016746">
    <property type="term" value="F:acyltransferase activity"/>
    <property type="evidence" value="ECO:0007669"/>
    <property type="project" value="UniProtKB-KW"/>
</dbReference>
<dbReference type="PANTHER" id="PTHR43800:SF1">
    <property type="entry name" value="PEPTIDYL-LYSINE N-ACETYLTRANSFERASE YJAB"/>
    <property type="match status" value="1"/>
</dbReference>
<dbReference type="Pfam" id="PF13508">
    <property type="entry name" value="Acetyltransf_7"/>
    <property type="match status" value="1"/>
</dbReference>
<evidence type="ECO:0000313" key="4">
    <source>
        <dbReference type="EMBL" id="MFC6956300.1"/>
    </source>
</evidence>
<gene>
    <name evidence="4" type="ORF">ACFQS3_03720</name>
</gene>
<keyword evidence="5" id="KW-1185">Reference proteome</keyword>
<keyword evidence="1 4" id="KW-0808">Transferase</keyword>
<dbReference type="PROSITE" id="PS51186">
    <property type="entry name" value="GNAT"/>
    <property type="match status" value="1"/>
</dbReference>
<evidence type="ECO:0000259" key="3">
    <source>
        <dbReference type="PROSITE" id="PS51186"/>
    </source>
</evidence>